<protein>
    <submittedName>
        <fullName evidence="1">Putative motility protein</fullName>
    </submittedName>
</protein>
<organism evidence="1 2">
    <name type="scientific">Tepidiphilus thermophilus</name>
    <dbReference type="NCBI Taxonomy" id="876478"/>
    <lineage>
        <taxon>Bacteria</taxon>
        <taxon>Pseudomonadati</taxon>
        <taxon>Pseudomonadota</taxon>
        <taxon>Hydrogenophilia</taxon>
        <taxon>Hydrogenophilales</taxon>
        <taxon>Hydrogenophilaceae</taxon>
        <taxon>Tepidiphilus</taxon>
    </lineage>
</organism>
<dbReference type="Pfam" id="PF14070">
    <property type="entry name" value="YjfB_motility"/>
    <property type="match status" value="1"/>
</dbReference>
<evidence type="ECO:0000313" key="2">
    <source>
        <dbReference type="Proteomes" id="UP000182108"/>
    </source>
</evidence>
<proteinExistence type="predicted"/>
<keyword evidence="2" id="KW-1185">Reference proteome</keyword>
<gene>
    <name evidence="1" type="ORF">Ga0061068_10692</name>
</gene>
<dbReference type="RefSeq" id="WP_055423626.1">
    <property type="nucleotide sequence ID" value="NZ_CYHH01000006.1"/>
</dbReference>
<reference evidence="2" key="1">
    <citation type="submission" date="2015-08" db="EMBL/GenBank/DDBJ databases">
        <authorList>
            <person name="Babu N.S."/>
            <person name="Beckwith C.J."/>
            <person name="Beseler K.G."/>
            <person name="Brison A."/>
            <person name="Carone J.V."/>
            <person name="Caskin T.P."/>
            <person name="Diamond M."/>
            <person name="Durham M.E."/>
            <person name="Foxe J.M."/>
            <person name="Go M."/>
            <person name="Henderson B.A."/>
            <person name="Jones I.B."/>
            <person name="McGettigan J.A."/>
            <person name="Micheletti S.J."/>
            <person name="Nasrallah M.E."/>
            <person name="Ortiz D."/>
            <person name="Piller C.R."/>
            <person name="Privatt S.R."/>
            <person name="Schneider S.L."/>
            <person name="Sharp S."/>
            <person name="Smith T.C."/>
            <person name="Stanton J.D."/>
            <person name="Ullery H.E."/>
            <person name="Wilson R.J."/>
            <person name="Serrano M.G."/>
            <person name="Buck G."/>
            <person name="Lee V."/>
            <person name="Wang Y."/>
            <person name="Carvalho R."/>
            <person name="Voegtly L."/>
            <person name="Shi R."/>
            <person name="Duckworth R."/>
            <person name="Johnson A."/>
            <person name="Loviza R."/>
            <person name="Walstead R."/>
            <person name="Shah Z."/>
            <person name="Kiflezghi M."/>
            <person name="Wade K."/>
            <person name="Ball S.L."/>
            <person name="Bradley K.W."/>
            <person name="Asai D.J."/>
            <person name="Bowman C.A."/>
            <person name="Russell D.A."/>
            <person name="Pope W.H."/>
            <person name="Jacobs-Sera D."/>
            <person name="Hendrix R.W."/>
            <person name="Hatfull G.F."/>
        </authorList>
    </citation>
    <scope>NUCLEOTIDE SEQUENCE [LARGE SCALE GENOMIC DNA]</scope>
    <source>
        <strain evidence="2">JCM 19170</strain>
    </source>
</reference>
<accession>A0A0K6IW43</accession>
<dbReference type="OrthoDB" id="5297907at2"/>
<sequence>MDAVSVASMMSAMQQAKLQDQVGTAVMRKALDVQESTAQALLSALPQVQQAPAAASNPPHLGNSVNVFA</sequence>
<dbReference type="InterPro" id="IPR025906">
    <property type="entry name" value="YjfB_motility"/>
</dbReference>
<dbReference type="EMBL" id="CYHH01000006">
    <property type="protein sequence ID" value="CUB07341.1"/>
    <property type="molecule type" value="Genomic_DNA"/>
</dbReference>
<evidence type="ECO:0000313" key="1">
    <source>
        <dbReference type="EMBL" id="CUB07341.1"/>
    </source>
</evidence>
<name>A0A0K6IW43_9PROT</name>
<dbReference type="Proteomes" id="UP000182108">
    <property type="component" value="Unassembled WGS sequence"/>
</dbReference>
<dbReference type="AlphaFoldDB" id="A0A0K6IW43"/>